<keyword evidence="3 6" id="KW-0812">Transmembrane</keyword>
<dbReference type="Proteomes" id="UP000679992">
    <property type="component" value="Unassembled WGS sequence"/>
</dbReference>
<accession>A0ABQ4MGC0</accession>
<feature type="transmembrane region" description="Helical" evidence="6">
    <location>
        <begin position="575"/>
        <end position="596"/>
    </location>
</feature>
<organism evidence="7 8">
    <name type="scientific">Paenibacillus vini</name>
    <dbReference type="NCBI Taxonomy" id="1476024"/>
    <lineage>
        <taxon>Bacteria</taxon>
        <taxon>Bacillati</taxon>
        <taxon>Bacillota</taxon>
        <taxon>Bacilli</taxon>
        <taxon>Bacillales</taxon>
        <taxon>Paenibacillaceae</taxon>
        <taxon>Paenibacillus</taxon>
    </lineage>
</organism>
<evidence type="ECO:0000256" key="3">
    <source>
        <dbReference type="ARBA" id="ARBA00022692"/>
    </source>
</evidence>
<keyword evidence="8" id="KW-1185">Reference proteome</keyword>
<feature type="transmembrane region" description="Helical" evidence="6">
    <location>
        <begin position="352"/>
        <end position="374"/>
    </location>
</feature>
<comment type="similarity">
    <text evidence="2">Belongs to the oxidase-dependent Fe transporter (OFeT) (TC 9.A.10.1) family.</text>
</comment>
<keyword evidence="5 6" id="KW-0472">Membrane</keyword>
<dbReference type="RefSeq" id="WP_213656127.1">
    <property type="nucleotide sequence ID" value="NZ_BOSL01000015.1"/>
</dbReference>
<comment type="subcellular location">
    <subcellularLocation>
        <location evidence="1">Membrane</location>
        <topology evidence="1">Multi-pass membrane protein</topology>
    </subcellularLocation>
</comment>
<name>A0ABQ4MGC0_9BACL</name>
<evidence type="ECO:0000313" key="7">
    <source>
        <dbReference type="EMBL" id="GIP55035.1"/>
    </source>
</evidence>
<feature type="transmembrane region" description="Helical" evidence="6">
    <location>
        <begin position="419"/>
        <end position="439"/>
    </location>
</feature>
<sequence>MSSKINRIIHGLRLRHFPMRLSRLLGCLIISVMLLASQIGHAGAEESESMESLLPLVGGALVDAGSQEWEQASRELEQFEKLWNEIMGAGRADDFDKQIQTRLAAARTALDNKNKEDANAALSALAKKVNEYVDTHTEDNNLSVGKESAGELLSMVEKTLTPLQSGDIEQAQSRFKTIVQGWSKFEGPIRSGNFAVYSDLETHLSLIRIALQAEPVKSEQAIAELQSLKALLQDYSDGKLDVQDSSAGERERKTLRDALPLLRQALQAAEAKDADTASSRMQEFIVLWPSVEGEVSISSATLYTATENEMSEAQGYLVSSPPDTVKAVEIISGMINDLEPISDRGSYSAWDAALILLREGLEAILVLAALLAFLKRSGDRSGRVSIWAGAGTGLVLSGILAVVLTLVVSEAISGGTRELIEGVVGLLAVVMMLTVGQWLHSKSNAQAWNKYLNEQVGGALARGNRWSLFALAGLAILREGAETAVFYIGMAPSIEPKQLVTGILGALAALTLLGFCIIRFTVKLPVRMFMLTATVLIYYLVIRFLGEGIHALQIAGVIPGHNYRLLPSVGWIGAYPTWETFIPQVIVLTFILWRLFASNLRKSPRQDNMSL</sequence>
<evidence type="ECO:0000256" key="2">
    <source>
        <dbReference type="ARBA" id="ARBA00008333"/>
    </source>
</evidence>
<evidence type="ECO:0000256" key="5">
    <source>
        <dbReference type="ARBA" id="ARBA00023136"/>
    </source>
</evidence>
<feature type="transmembrane region" description="Helical" evidence="6">
    <location>
        <begin position="529"/>
        <end position="555"/>
    </location>
</feature>
<feature type="transmembrane region" description="Helical" evidence="6">
    <location>
        <begin position="468"/>
        <end position="490"/>
    </location>
</feature>
<dbReference type="EMBL" id="BOSL01000015">
    <property type="protein sequence ID" value="GIP55035.1"/>
    <property type="molecule type" value="Genomic_DNA"/>
</dbReference>
<evidence type="ECO:0000256" key="1">
    <source>
        <dbReference type="ARBA" id="ARBA00004141"/>
    </source>
</evidence>
<dbReference type="InterPro" id="IPR004923">
    <property type="entry name" value="FTR1/Fip1/EfeU"/>
</dbReference>
<evidence type="ECO:0000256" key="6">
    <source>
        <dbReference type="SAM" id="Phobius"/>
    </source>
</evidence>
<evidence type="ECO:0008006" key="9">
    <source>
        <dbReference type="Google" id="ProtNLM"/>
    </source>
</evidence>
<dbReference type="Pfam" id="PF03239">
    <property type="entry name" value="FTR1"/>
    <property type="match status" value="1"/>
</dbReference>
<feature type="transmembrane region" description="Helical" evidence="6">
    <location>
        <begin position="502"/>
        <end position="522"/>
    </location>
</feature>
<keyword evidence="4 6" id="KW-1133">Transmembrane helix</keyword>
<dbReference type="PANTHER" id="PTHR31632:SF2">
    <property type="entry name" value="PLASMA MEMBRANE IRON PERMEASE"/>
    <property type="match status" value="1"/>
</dbReference>
<dbReference type="PANTHER" id="PTHR31632">
    <property type="entry name" value="IRON TRANSPORTER FTH1"/>
    <property type="match status" value="1"/>
</dbReference>
<feature type="transmembrane region" description="Helical" evidence="6">
    <location>
        <begin position="386"/>
        <end position="407"/>
    </location>
</feature>
<evidence type="ECO:0000313" key="8">
    <source>
        <dbReference type="Proteomes" id="UP000679992"/>
    </source>
</evidence>
<evidence type="ECO:0000256" key="4">
    <source>
        <dbReference type="ARBA" id="ARBA00022989"/>
    </source>
</evidence>
<gene>
    <name evidence="7" type="ORF">J42TS3_40700</name>
</gene>
<comment type="caution">
    <text evidence="7">The sequence shown here is derived from an EMBL/GenBank/DDBJ whole genome shotgun (WGS) entry which is preliminary data.</text>
</comment>
<protein>
    <recommendedName>
        <fullName evidence="9">Iron permease</fullName>
    </recommendedName>
</protein>
<proteinExistence type="inferred from homology"/>
<reference evidence="7 8" key="1">
    <citation type="submission" date="2021-03" db="EMBL/GenBank/DDBJ databases">
        <title>Antimicrobial resistance genes in bacteria isolated from Japanese honey, and their potential for conferring macrolide and lincosamide resistance in the American foulbrood pathogen Paenibacillus larvae.</title>
        <authorList>
            <person name="Okamoto M."/>
            <person name="Kumagai M."/>
            <person name="Kanamori H."/>
            <person name="Takamatsu D."/>
        </authorList>
    </citation>
    <scope>NUCLEOTIDE SEQUENCE [LARGE SCALE GENOMIC DNA]</scope>
    <source>
        <strain evidence="7 8">J42TS3</strain>
    </source>
</reference>